<protein>
    <submittedName>
        <fullName evidence="2">Uncharacterized protein</fullName>
    </submittedName>
</protein>
<accession>F4QDE6</accession>
<evidence type="ECO:0000313" key="3">
    <source>
        <dbReference type="Proteomes" id="UP000007797"/>
    </source>
</evidence>
<keyword evidence="3" id="KW-1185">Reference proteome</keyword>
<dbReference type="GeneID" id="14865661"/>
<gene>
    <name evidence="2" type="ORF">DFA_12340</name>
</gene>
<feature type="region of interest" description="Disordered" evidence="1">
    <location>
        <begin position="33"/>
        <end position="60"/>
    </location>
</feature>
<sequence>MDITFNNNNLGKSTMIFNKSTFKRFSSQFSLFSSPPPQSSTSTLNINNNNNNNNSNNNLSTSTSFGNNLNLILNNDNHHQDQIILQEAESCYISSSNIINYNLPTLPLVVQRKVIECYWRVYWFNDEINVKDRSKLALVSREWFDQSAKFFNNTIKKPFNPMKDDFYQFQKHLQNPYCLYKHFSSILFSSQFNPSEFRINYCLSQFNLILDQLIDNIEQFKLNSNNGNIDSLWENQNQNNSNNNNNNNNNMEIKIRASRNPIINLFYKFKNATLKNTNSAYNNSFQQIYSMIFDRLDTIDIKALNSYLLLPHVQKYTNTLLDLTRECNEKIIRLKNYSRGETSPIIYYHNALFQDEKIFETLEHLDATHLVSVSAPPFASLPDLLRRCKNLSFFVIRHASIKTQISAEYSMEIIQSLPPSVVKILFDFSAKTFKIPYHLLTPGRFPRLVSLFVTKEEKTTDEYYQFLDTNTHISDIRLTCCSNDTTNSLLTKVMKERKNITMWYVSCQNPSLSNSTIPSTTLTTGQSSSESQPNALYQPHLNLHVRVRYLRIDCFSSIPSNLSKYVFLQNLEIYFMDVRNESFQQLAQFVTDMQTVQCYIFEFFLLENLIIIFLNTFIKVTGICVRIEGYGAEIRKERCLWIESVIWHIKKRLCPNTGSISKPKELTNVFNEIPYFNDLLSTEKKRKEKIQSSFMINIVNPKVK</sequence>
<evidence type="ECO:0000256" key="1">
    <source>
        <dbReference type="SAM" id="MobiDB-lite"/>
    </source>
</evidence>
<dbReference type="AlphaFoldDB" id="F4QDE6"/>
<dbReference type="EMBL" id="GL883029">
    <property type="protein sequence ID" value="EGG14564.1"/>
    <property type="molecule type" value="Genomic_DNA"/>
</dbReference>
<dbReference type="RefSeq" id="XP_004366084.1">
    <property type="nucleotide sequence ID" value="XM_004366027.1"/>
</dbReference>
<organism evidence="2 3">
    <name type="scientific">Cavenderia fasciculata</name>
    <name type="common">Slime mold</name>
    <name type="synonym">Dictyostelium fasciculatum</name>
    <dbReference type="NCBI Taxonomy" id="261658"/>
    <lineage>
        <taxon>Eukaryota</taxon>
        <taxon>Amoebozoa</taxon>
        <taxon>Evosea</taxon>
        <taxon>Eumycetozoa</taxon>
        <taxon>Dictyostelia</taxon>
        <taxon>Acytosteliales</taxon>
        <taxon>Cavenderiaceae</taxon>
        <taxon>Cavenderia</taxon>
    </lineage>
</organism>
<dbReference type="KEGG" id="dfa:DFA_12340"/>
<dbReference type="Proteomes" id="UP000007797">
    <property type="component" value="Unassembled WGS sequence"/>
</dbReference>
<evidence type="ECO:0000313" key="2">
    <source>
        <dbReference type="EMBL" id="EGG14564.1"/>
    </source>
</evidence>
<proteinExistence type="predicted"/>
<reference evidence="3" key="1">
    <citation type="journal article" date="2011" name="Genome Res.">
        <title>Phylogeny-wide analysis of social amoeba genomes highlights ancient origins for complex intercellular communication.</title>
        <authorList>
            <person name="Heidel A.J."/>
            <person name="Lawal H.M."/>
            <person name="Felder M."/>
            <person name="Schilde C."/>
            <person name="Helps N.R."/>
            <person name="Tunggal B."/>
            <person name="Rivero F."/>
            <person name="John U."/>
            <person name="Schleicher M."/>
            <person name="Eichinger L."/>
            <person name="Platzer M."/>
            <person name="Noegel A.A."/>
            <person name="Schaap P."/>
            <person name="Gloeckner G."/>
        </authorList>
    </citation>
    <scope>NUCLEOTIDE SEQUENCE [LARGE SCALE GENOMIC DNA]</scope>
    <source>
        <strain evidence="3">SH3</strain>
    </source>
</reference>
<name>F4QDE6_CACFS</name>